<dbReference type="InterPro" id="IPR046118">
    <property type="entry name" value="DUF6115"/>
</dbReference>
<proteinExistence type="predicted"/>
<evidence type="ECO:0000256" key="1">
    <source>
        <dbReference type="SAM" id="Phobius"/>
    </source>
</evidence>
<dbReference type="Proteomes" id="UP000789359">
    <property type="component" value="Unassembled WGS sequence"/>
</dbReference>
<evidence type="ECO:0008006" key="4">
    <source>
        <dbReference type="Google" id="ProtNLM"/>
    </source>
</evidence>
<reference evidence="2 3" key="1">
    <citation type="submission" date="2020-11" db="EMBL/GenBank/DDBJ databases">
        <authorList>
            <person name="Peeters C."/>
        </authorList>
    </citation>
    <scope>NUCLEOTIDE SEQUENCE [LARGE SCALE GENOMIC DNA]</scope>
    <source>
        <strain evidence="2 3">LMG 8286</strain>
    </source>
</reference>
<accession>A0ABN7K835</accession>
<comment type="caution">
    <text evidence="2">The sequence shown here is derived from an EMBL/GenBank/DDBJ whole genome shotgun (WGS) entry which is preliminary data.</text>
</comment>
<dbReference type="RefSeq" id="WP_230057181.1">
    <property type="nucleotide sequence ID" value="NZ_CAJHOE010000004.1"/>
</dbReference>
<evidence type="ECO:0000313" key="3">
    <source>
        <dbReference type="Proteomes" id="UP000789359"/>
    </source>
</evidence>
<gene>
    <name evidence="2" type="ORF">LMG8286_01437</name>
</gene>
<keyword evidence="3" id="KW-1185">Reference proteome</keyword>
<dbReference type="Pfam" id="PF19610">
    <property type="entry name" value="DUF6115"/>
    <property type="match status" value="1"/>
</dbReference>
<keyword evidence="1" id="KW-1133">Transmembrane helix</keyword>
<name>A0ABN7K835_9BACT</name>
<protein>
    <recommendedName>
        <fullName evidence="4">Periplasmic protein</fullName>
    </recommendedName>
</protein>
<keyword evidence="1" id="KW-0812">Transmembrane</keyword>
<sequence>MQTILVVGVLVVLAIFFLFLLIKESENNRRFSRYEKALEGLMQENFTLKKQIEALEFPISENISEEDIENRLKTKLEQTLDDKLAPIIGALNNMGSVMDEFASDQQSRLYHLEERTREINKFSPSSENDEGQIMRLYNEGKSVETIARDMRIGVGRVEFVLKLNNLI</sequence>
<feature type="transmembrane region" description="Helical" evidence="1">
    <location>
        <begin position="6"/>
        <end position="22"/>
    </location>
</feature>
<dbReference type="EMBL" id="CAJHOE010000004">
    <property type="protein sequence ID" value="CAD7288669.1"/>
    <property type="molecule type" value="Genomic_DNA"/>
</dbReference>
<evidence type="ECO:0000313" key="2">
    <source>
        <dbReference type="EMBL" id="CAD7288669.1"/>
    </source>
</evidence>
<keyword evidence="1" id="KW-0472">Membrane</keyword>
<organism evidence="2 3">
    <name type="scientific">Campylobacter suis</name>
    <dbReference type="NCBI Taxonomy" id="2790657"/>
    <lineage>
        <taxon>Bacteria</taxon>
        <taxon>Pseudomonadati</taxon>
        <taxon>Campylobacterota</taxon>
        <taxon>Epsilonproteobacteria</taxon>
        <taxon>Campylobacterales</taxon>
        <taxon>Campylobacteraceae</taxon>
        <taxon>Campylobacter</taxon>
    </lineage>
</organism>